<dbReference type="GeneID" id="63717874"/>
<evidence type="ECO:0000256" key="1">
    <source>
        <dbReference type="SAM" id="MobiDB-lite"/>
    </source>
</evidence>
<feature type="signal peptide" evidence="2">
    <location>
        <begin position="1"/>
        <end position="24"/>
    </location>
</feature>
<comment type="caution">
    <text evidence="3">The sequence shown here is derived from an EMBL/GenBank/DDBJ whole genome shotgun (WGS) entry which is preliminary data.</text>
</comment>
<organism evidence="3 4">
    <name type="scientific">Drechmeria coniospora</name>
    <name type="common">Nematophagous fungus</name>
    <name type="synonym">Meria coniospora</name>
    <dbReference type="NCBI Taxonomy" id="98403"/>
    <lineage>
        <taxon>Eukaryota</taxon>
        <taxon>Fungi</taxon>
        <taxon>Dikarya</taxon>
        <taxon>Ascomycota</taxon>
        <taxon>Pezizomycotina</taxon>
        <taxon>Sordariomycetes</taxon>
        <taxon>Hypocreomycetidae</taxon>
        <taxon>Hypocreales</taxon>
        <taxon>Ophiocordycipitaceae</taxon>
        <taxon>Drechmeria</taxon>
    </lineage>
</organism>
<protein>
    <submittedName>
        <fullName evidence="3">Uncharacterized protein</fullName>
    </submittedName>
</protein>
<evidence type="ECO:0000313" key="3">
    <source>
        <dbReference type="EMBL" id="KYK58218.1"/>
    </source>
</evidence>
<dbReference type="AlphaFoldDB" id="A0A151GMB5"/>
<accession>A0A151GMB5</accession>
<keyword evidence="2" id="KW-0732">Signal</keyword>
<reference evidence="3 4" key="1">
    <citation type="journal article" date="2016" name="Sci. Rep.">
        <title>Insights into Adaptations to a Near-Obligate Nematode Endoparasitic Lifestyle from the Finished Genome of Drechmeria coniospora.</title>
        <authorList>
            <person name="Zhang L."/>
            <person name="Zhou Z."/>
            <person name="Guo Q."/>
            <person name="Fokkens L."/>
            <person name="Miskei M."/>
            <person name="Pocsi I."/>
            <person name="Zhang W."/>
            <person name="Chen M."/>
            <person name="Wang L."/>
            <person name="Sun Y."/>
            <person name="Donzelli B.G."/>
            <person name="Gibson D.M."/>
            <person name="Nelson D.R."/>
            <person name="Luo J.G."/>
            <person name="Rep M."/>
            <person name="Liu H."/>
            <person name="Yang S."/>
            <person name="Wang J."/>
            <person name="Krasnoff S.B."/>
            <person name="Xu Y."/>
            <person name="Molnar I."/>
            <person name="Lin M."/>
        </authorList>
    </citation>
    <scope>NUCLEOTIDE SEQUENCE [LARGE SCALE GENOMIC DNA]</scope>
    <source>
        <strain evidence="3 4">ARSEF 6962</strain>
    </source>
</reference>
<dbReference type="RefSeq" id="XP_040657570.1">
    <property type="nucleotide sequence ID" value="XM_040802537.1"/>
</dbReference>
<feature type="region of interest" description="Disordered" evidence="1">
    <location>
        <begin position="93"/>
        <end position="115"/>
    </location>
</feature>
<feature type="chain" id="PRO_5007580721" evidence="2">
    <location>
        <begin position="25"/>
        <end position="164"/>
    </location>
</feature>
<feature type="compositionally biased region" description="Polar residues" evidence="1">
    <location>
        <begin position="93"/>
        <end position="103"/>
    </location>
</feature>
<gene>
    <name evidence="3" type="ORF">DCS_05231</name>
</gene>
<evidence type="ECO:0000313" key="4">
    <source>
        <dbReference type="Proteomes" id="UP000076580"/>
    </source>
</evidence>
<sequence length="164" mass="18036">MPSVWSASCLLTAILQHASRGSQGTTPGVINSIGNGFKARAKSQAKDVAGTNYTLWPTYALDEIRYDCSPPLNYSYAIQASINPIGPNLQEPQNGEKATTFATRNGEDNGTDPDKTFHMEGDTIYLAYNDILFGPDDDNAANEVQVRCPYCYKIWPSLKEKVQH</sequence>
<keyword evidence="4" id="KW-1185">Reference proteome</keyword>
<dbReference type="InParanoid" id="A0A151GMB5"/>
<name>A0A151GMB5_DRECN</name>
<proteinExistence type="predicted"/>
<dbReference type="EMBL" id="LAYC01000002">
    <property type="protein sequence ID" value="KYK58218.1"/>
    <property type="molecule type" value="Genomic_DNA"/>
</dbReference>
<evidence type="ECO:0000256" key="2">
    <source>
        <dbReference type="SAM" id="SignalP"/>
    </source>
</evidence>
<dbReference type="Proteomes" id="UP000076580">
    <property type="component" value="Chromosome 02"/>
</dbReference>